<keyword evidence="5 6" id="KW-0472">Membrane</keyword>
<evidence type="ECO:0000313" key="9">
    <source>
        <dbReference type="EMBL" id="GAA4427360.1"/>
    </source>
</evidence>
<dbReference type="RefSeq" id="WP_345157295.1">
    <property type="nucleotide sequence ID" value="NZ_BAABHC010000004.1"/>
</dbReference>
<feature type="transmembrane region" description="Helical" evidence="6">
    <location>
        <begin position="367"/>
        <end position="390"/>
    </location>
</feature>
<feature type="domain" description="MacB-like periplasmic core" evidence="8">
    <location>
        <begin position="35"/>
        <end position="243"/>
    </location>
</feature>
<evidence type="ECO:0000256" key="3">
    <source>
        <dbReference type="ARBA" id="ARBA00022692"/>
    </source>
</evidence>
<sequence length="859" mass="94423">MPDTIVHIASKKNLNLRWLLKMAWRDSRRNRGRLALFISSIVLGIAALVAINSFSDNLRTDIDRQAKSLIGADLVIASNKEVEPKMQRLLDSLAIGGDRSDEVRFASMVVFKSTQGTRLVQVRALESGGFPYYGEIESEPKAASTAFRSGGRKALVDNTLLLQYNTKPGDSIKVGKLTFEIVGALHKIPGQTAMTATIAPAVYIPRRYLEETGLLQKGSRISYYHYYKLPAETDADKLVEKLEPRLEEAGFGYDTIESRKESTGESYTNLARFLALVGFVALLLGCVGVASAVHVYIREKLATIGVLRCLGMSGTQAFLIYLFQVAAMGLIGSIVGAILGSLIQLYLPQLFQSFLPVEVTVAVSWSAVAGGIGIGLVISVLFALLPLLTIRNVSPLITLRAGIEHVSKQPDKLRLGVYGLIVAFILVFAYMQLGTWLRALSFTGGVLVGFVVLALIAHLMMRLVKRFFPSNWGYVWRQSLANLYRPNNQTLLLTVSIGLGTALIATLFLMQRLLLSEVAIAGSENQPNLVLFDIQNAQKDQVAQLTKEQGLPLLQMVPVVTMRLDEMKGLTAADVRKDTTLEIPDWSFTREYRVTYRDTLIDSEKTVGGTWKGVASLEDGPIPISLEDQYAERLKVSLGDTLIFNVQGALVPTVLAHLREVEWNRVQSNFLVLFPKGVLDEAPQFHVLMTRTKSDAESAQFQRTLVQRFPNVSAIDLGLILQTLDEILSKIAFVIRFMALFSITTGLLVLIGSVNISKFQRVQESVLLRTLGASRKQILTINAFEYLLLGALAAGTGIILSVGASWALAVFSFEMPFVPDFAPLLPVFVGITALTVFIGMLNSRGILNKPPLEVLRREG</sequence>
<dbReference type="Pfam" id="PF12704">
    <property type="entry name" value="MacB_PCD"/>
    <property type="match status" value="1"/>
</dbReference>
<feature type="transmembrane region" description="Helical" evidence="6">
    <location>
        <begin position="821"/>
        <end position="841"/>
    </location>
</feature>
<keyword evidence="2" id="KW-1003">Cell membrane</keyword>
<dbReference type="InterPro" id="IPR003838">
    <property type="entry name" value="ABC3_permease_C"/>
</dbReference>
<dbReference type="Proteomes" id="UP001500552">
    <property type="component" value="Unassembled WGS sequence"/>
</dbReference>
<evidence type="ECO:0000313" key="10">
    <source>
        <dbReference type="Proteomes" id="UP001500552"/>
    </source>
</evidence>
<evidence type="ECO:0000256" key="5">
    <source>
        <dbReference type="ARBA" id="ARBA00023136"/>
    </source>
</evidence>
<feature type="transmembrane region" description="Helical" evidence="6">
    <location>
        <begin position="491"/>
        <end position="510"/>
    </location>
</feature>
<evidence type="ECO:0000256" key="4">
    <source>
        <dbReference type="ARBA" id="ARBA00022989"/>
    </source>
</evidence>
<feature type="transmembrane region" description="Helical" evidence="6">
    <location>
        <begin position="318"/>
        <end position="347"/>
    </location>
</feature>
<feature type="transmembrane region" description="Helical" evidence="6">
    <location>
        <begin position="786"/>
        <end position="809"/>
    </location>
</feature>
<dbReference type="Pfam" id="PF02687">
    <property type="entry name" value="FtsX"/>
    <property type="match status" value="2"/>
</dbReference>
<feature type="transmembrane region" description="Helical" evidence="6">
    <location>
        <begin position="415"/>
        <end position="433"/>
    </location>
</feature>
<feature type="transmembrane region" description="Helical" evidence="6">
    <location>
        <begin position="273"/>
        <end position="297"/>
    </location>
</feature>
<accession>A0ABP8LD12</accession>
<feature type="transmembrane region" description="Helical" evidence="6">
    <location>
        <begin position="439"/>
        <end position="461"/>
    </location>
</feature>
<keyword evidence="10" id="KW-1185">Reference proteome</keyword>
<comment type="subcellular location">
    <subcellularLocation>
        <location evidence="1">Cell membrane</location>
        <topology evidence="1">Multi-pass membrane protein</topology>
    </subcellularLocation>
</comment>
<gene>
    <name evidence="9" type="ORF">GCM10023188_10320</name>
</gene>
<evidence type="ECO:0000256" key="2">
    <source>
        <dbReference type="ARBA" id="ARBA00022475"/>
    </source>
</evidence>
<evidence type="ECO:0000259" key="8">
    <source>
        <dbReference type="Pfam" id="PF12704"/>
    </source>
</evidence>
<dbReference type="PANTHER" id="PTHR30287">
    <property type="entry name" value="MEMBRANE COMPONENT OF PREDICTED ABC SUPERFAMILY METABOLITE UPTAKE TRANSPORTER"/>
    <property type="match status" value="1"/>
</dbReference>
<dbReference type="InterPro" id="IPR038766">
    <property type="entry name" value="Membrane_comp_ABC_pdt"/>
</dbReference>
<feature type="domain" description="ABC3 transporter permease C-terminal" evidence="7">
    <location>
        <begin position="737"/>
        <end position="851"/>
    </location>
</feature>
<organism evidence="9 10">
    <name type="scientific">Pontibacter saemangeumensis</name>
    <dbReference type="NCBI Taxonomy" id="1084525"/>
    <lineage>
        <taxon>Bacteria</taxon>
        <taxon>Pseudomonadati</taxon>
        <taxon>Bacteroidota</taxon>
        <taxon>Cytophagia</taxon>
        <taxon>Cytophagales</taxon>
        <taxon>Hymenobacteraceae</taxon>
        <taxon>Pontibacter</taxon>
    </lineage>
</organism>
<dbReference type="EMBL" id="BAABHC010000004">
    <property type="protein sequence ID" value="GAA4427360.1"/>
    <property type="molecule type" value="Genomic_DNA"/>
</dbReference>
<feature type="transmembrane region" description="Helical" evidence="6">
    <location>
        <begin position="34"/>
        <end position="54"/>
    </location>
</feature>
<dbReference type="InterPro" id="IPR025857">
    <property type="entry name" value="MacB_PCD"/>
</dbReference>
<evidence type="ECO:0000256" key="1">
    <source>
        <dbReference type="ARBA" id="ARBA00004651"/>
    </source>
</evidence>
<name>A0ABP8LD12_9BACT</name>
<keyword evidence="3 6" id="KW-0812">Transmembrane</keyword>
<reference evidence="10" key="1">
    <citation type="journal article" date="2019" name="Int. J. Syst. Evol. Microbiol.">
        <title>The Global Catalogue of Microorganisms (GCM) 10K type strain sequencing project: providing services to taxonomists for standard genome sequencing and annotation.</title>
        <authorList>
            <consortium name="The Broad Institute Genomics Platform"/>
            <consortium name="The Broad Institute Genome Sequencing Center for Infectious Disease"/>
            <person name="Wu L."/>
            <person name="Ma J."/>
        </authorList>
    </citation>
    <scope>NUCLEOTIDE SEQUENCE [LARGE SCALE GENOMIC DNA]</scope>
    <source>
        <strain evidence="10">JCM 17926</strain>
    </source>
</reference>
<evidence type="ECO:0000256" key="6">
    <source>
        <dbReference type="SAM" id="Phobius"/>
    </source>
</evidence>
<feature type="domain" description="ABC3 transporter permease C-terminal" evidence="7">
    <location>
        <begin position="276"/>
        <end position="395"/>
    </location>
</feature>
<proteinExistence type="predicted"/>
<protein>
    <submittedName>
        <fullName evidence="9">ABC transporter permease</fullName>
    </submittedName>
</protein>
<evidence type="ECO:0000259" key="7">
    <source>
        <dbReference type="Pfam" id="PF02687"/>
    </source>
</evidence>
<comment type="caution">
    <text evidence="9">The sequence shown here is derived from an EMBL/GenBank/DDBJ whole genome shotgun (WGS) entry which is preliminary data.</text>
</comment>
<dbReference type="PANTHER" id="PTHR30287:SF1">
    <property type="entry name" value="INNER MEMBRANE PROTEIN"/>
    <property type="match status" value="1"/>
</dbReference>
<feature type="transmembrane region" description="Helical" evidence="6">
    <location>
        <begin position="731"/>
        <end position="751"/>
    </location>
</feature>
<keyword evidence="4 6" id="KW-1133">Transmembrane helix</keyword>